<proteinExistence type="predicted"/>
<evidence type="ECO:0000313" key="2">
    <source>
        <dbReference type="EMBL" id="KAB2810668.1"/>
    </source>
</evidence>
<gene>
    <name evidence="2" type="ORF">F9L07_01495</name>
</gene>
<dbReference type="EMBL" id="WBVM01000001">
    <property type="protein sequence ID" value="KAB2810668.1"/>
    <property type="molecule type" value="Genomic_DNA"/>
</dbReference>
<accession>A0A7J5DXP6</accession>
<evidence type="ECO:0000259" key="1">
    <source>
        <dbReference type="Pfam" id="PF21880"/>
    </source>
</evidence>
<evidence type="ECO:0000313" key="3">
    <source>
        <dbReference type="Proteomes" id="UP000449906"/>
    </source>
</evidence>
<name>A0A7J5DXP6_NOCSI</name>
<sequence>MSTWFEADDFSALVGDPFEVVLPDGAVFALTLDEVAVRDAVGGAGPDGTQRRQFSLLFSGPATPVLEQATWTVRHAGLGETALFLVPVGPRDDRMRYEAAFA</sequence>
<feature type="domain" description="DUF6916" evidence="1">
    <location>
        <begin position="6"/>
        <end position="101"/>
    </location>
</feature>
<comment type="caution">
    <text evidence="2">The sequence shown here is derived from an EMBL/GenBank/DDBJ whole genome shotgun (WGS) entry which is preliminary data.</text>
</comment>
<organism evidence="2 3">
    <name type="scientific">Nocardioides simplex</name>
    <name type="common">Arthrobacter simplex</name>
    <dbReference type="NCBI Taxonomy" id="2045"/>
    <lineage>
        <taxon>Bacteria</taxon>
        <taxon>Bacillati</taxon>
        <taxon>Actinomycetota</taxon>
        <taxon>Actinomycetes</taxon>
        <taxon>Propionibacteriales</taxon>
        <taxon>Nocardioidaceae</taxon>
        <taxon>Pimelobacter</taxon>
    </lineage>
</organism>
<protein>
    <recommendedName>
        <fullName evidence="1">DUF6916 domain-containing protein</fullName>
    </recommendedName>
</protein>
<dbReference type="RefSeq" id="WP_151578020.1">
    <property type="nucleotide sequence ID" value="NZ_WBVM01000001.1"/>
</dbReference>
<dbReference type="AlphaFoldDB" id="A0A7J5DXP6"/>
<reference evidence="2 3" key="1">
    <citation type="submission" date="2019-09" db="EMBL/GenBank/DDBJ databases">
        <title>Pimelobacter sp. isolated from Paulinella.</title>
        <authorList>
            <person name="Jeong S.E."/>
        </authorList>
    </citation>
    <scope>NUCLEOTIDE SEQUENCE [LARGE SCALE GENOMIC DNA]</scope>
    <source>
        <strain evidence="2 3">Pch-N</strain>
    </source>
</reference>
<dbReference type="InterPro" id="IPR054209">
    <property type="entry name" value="DUF6916"/>
</dbReference>
<dbReference type="Pfam" id="PF21880">
    <property type="entry name" value="DUF6916"/>
    <property type="match status" value="1"/>
</dbReference>
<dbReference type="Proteomes" id="UP000449906">
    <property type="component" value="Unassembled WGS sequence"/>
</dbReference>